<accession>A0A843UGR9</accession>
<dbReference type="Gene3D" id="2.30.30.140">
    <property type="match status" value="1"/>
</dbReference>
<feature type="region of interest" description="Disordered" evidence="1">
    <location>
        <begin position="238"/>
        <end position="266"/>
    </location>
</feature>
<keyword evidence="4" id="KW-1185">Reference proteome</keyword>
<reference evidence="3" key="1">
    <citation type="submission" date="2017-07" db="EMBL/GenBank/DDBJ databases">
        <title>Taro Niue Genome Assembly and Annotation.</title>
        <authorList>
            <person name="Atibalentja N."/>
            <person name="Keating K."/>
            <person name="Fields C.J."/>
        </authorList>
    </citation>
    <scope>NUCLEOTIDE SEQUENCE</scope>
    <source>
        <strain evidence="3">Niue_2</strain>
        <tissue evidence="3">Leaf</tissue>
    </source>
</reference>
<feature type="domain" description="PWWP" evidence="2">
    <location>
        <begin position="51"/>
        <end position="113"/>
    </location>
</feature>
<dbReference type="AlphaFoldDB" id="A0A843UGR9"/>
<evidence type="ECO:0000256" key="1">
    <source>
        <dbReference type="SAM" id="MobiDB-lite"/>
    </source>
</evidence>
<dbReference type="Proteomes" id="UP000652761">
    <property type="component" value="Unassembled WGS sequence"/>
</dbReference>
<dbReference type="EMBL" id="NMUH01000546">
    <property type="protein sequence ID" value="MQL81090.1"/>
    <property type="molecule type" value="Genomic_DNA"/>
</dbReference>
<feature type="compositionally biased region" description="Basic and acidic residues" evidence="1">
    <location>
        <begin position="294"/>
        <end position="337"/>
    </location>
</feature>
<evidence type="ECO:0000259" key="2">
    <source>
        <dbReference type="PROSITE" id="PS50812"/>
    </source>
</evidence>
<organism evidence="3 4">
    <name type="scientific">Colocasia esculenta</name>
    <name type="common">Wild taro</name>
    <name type="synonym">Arum esculentum</name>
    <dbReference type="NCBI Taxonomy" id="4460"/>
    <lineage>
        <taxon>Eukaryota</taxon>
        <taxon>Viridiplantae</taxon>
        <taxon>Streptophyta</taxon>
        <taxon>Embryophyta</taxon>
        <taxon>Tracheophyta</taxon>
        <taxon>Spermatophyta</taxon>
        <taxon>Magnoliopsida</taxon>
        <taxon>Liliopsida</taxon>
        <taxon>Araceae</taxon>
        <taxon>Aroideae</taxon>
        <taxon>Colocasieae</taxon>
        <taxon>Colocasia</taxon>
    </lineage>
</organism>
<sequence length="405" mass="46168">MNLSKCFEALLSLQMVASKRKRRCLNDAKGCARKDIRAAIYPDLSGRDFNFGDVSWVRTGSYSWWPAQVVNEKSVGPCFRPTRKEESEVLVRLYGTYSYQYIDPAKNNEEFENTIRQNNSSMGEMLEKTLEMDLSRIKRHHKTKRYPRLSKEHVNAGASTHLEMQERIERTKETDSITCVEMSSVKDEGRGANCTDNSLMKHYVRKKQVRQKGRGGTLGDMKQEINGESGMNCSKKLGKAGNVDPGNWNSKKNREKPPVTAQCGDGTLENLHEDEVREQVKEKTGYQVRQKQGGKLESKQHDVTRLEQDEVKEPKMKKKDIQEKKQKLTEKTRHEVAKYNNEMQDSERKTKLKDVPKHGKVDVGGHVGILFVKHAQVGKTGDASARRMKVMQSLALIAPSDSPYC</sequence>
<evidence type="ECO:0000313" key="4">
    <source>
        <dbReference type="Proteomes" id="UP000652761"/>
    </source>
</evidence>
<feature type="region of interest" description="Disordered" evidence="1">
    <location>
        <begin position="208"/>
        <end position="227"/>
    </location>
</feature>
<protein>
    <recommendedName>
        <fullName evidence="2">PWWP domain-containing protein</fullName>
    </recommendedName>
</protein>
<dbReference type="OrthoDB" id="641149at2759"/>
<dbReference type="InterPro" id="IPR000313">
    <property type="entry name" value="PWWP_dom"/>
</dbReference>
<feature type="compositionally biased region" description="Basic and acidic residues" evidence="1">
    <location>
        <begin position="345"/>
        <end position="359"/>
    </location>
</feature>
<proteinExistence type="predicted"/>
<gene>
    <name evidence="3" type="ORF">Taro_013543</name>
</gene>
<dbReference type="Pfam" id="PF00855">
    <property type="entry name" value="PWWP"/>
    <property type="match status" value="1"/>
</dbReference>
<feature type="region of interest" description="Disordered" evidence="1">
    <location>
        <begin position="278"/>
        <end position="359"/>
    </location>
</feature>
<evidence type="ECO:0000313" key="3">
    <source>
        <dbReference type="EMBL" id="MQL81090.1"/>
    </source>
</evidence>
<dbReference type="PROSITE" id="PS50812">
    <property type="entry name" value="PWWP"/>
    <property type="match status" value="1"/>
</dbReference>
<dbReference type="SUPFAM" id="SSF63748">
    <property type="entry name" value="Tudor/PWWP/MBT"/>
    <property type="match status" value="1"/>
</dbReference>
<name>A0A843UGR9_COLES</name>
<comment type="caution">
    <text evidence="3">The sequence shown here is derived from an EMBL/GenBank/DDBJ whole genome shotgun (WGS) entry which is preliminary data.</text>
</comment>